<evidence type="ECO:0000259" key="2">
    <source>
        <dbReference type="Pfam" id="PF09816"/>
    </source>
</evidence>
<dbReference type="Pfam" id="PF09816">
    <property type="entry name" value="EAF"/>
    <property type="match status" value="1"/>
</dbReference>
<feature type="compositionally biased region" description="Basic and acidic residues" evidence="1">
    <location>
        <begin position="70"/>
        <end position="80"/>
    </location>
</feature>
<feature type="domain" description="Transcription elongation factor Eaf N-terminal" evidence="2">
    <location>
        <begin position="22"/>
        <end position="126"/>
    </location>
</feature>
<dbReference type="Proteomes" id="UP000799779">
    <property type="component" value="Unassembled WGS sequence"/>
</dbReference>
<organism evidence="3 4">
    <name type="scientific">Amniculicola lignicola CBS 123094</name>
    <dbReference type="NCBI Taxonomy" id="1392246"/>
    <lineage>
        <taxon>Eukaryota</taxon>
        <taxon>Fungi</taxon>
        <taxon>Dikarya</taxon>
        <taxon>Ascomycota</taxon>
        <taxon>Pezizomycotina</taxon>
        <taxon>Dothideomycetes</taxon>
        <taxon>Pleosporomycetidae</taxon>
        <taxon>Pleosporales</taxon>
        <taxon>Amniculicolaceae</taxon>
        <taxon>Amniculicola</taxon>
    </lineage>
</organism>
<proteinExistence type="predicted"/>
<feature type="compositionally biased region" description="Acidic residues" evidence="1">
    <location>
        <begin position="471"/>
        <end position="489"/>
    </location>
</feature>
<accession>A0A6A5WWG9</accession>
<dbReference type="AlphaFoldDB" id="A0A6A5WWG9"/>
<feature type="compositionally biased region" description="Basic and acidic residues" evidence="1">
    <location>
        <begin position="181"/>
        <end position="197"/>
    </location>
</feature>
<evidence type="ECO:0000313" key="3">
    <source>
        <dbReference type="EMBL" id="KAF2006090.1"/>
    </source>
</evidence>
<feature type="region of interest" description="Disordered" evidence="1">
    <location>
        <begin position="43"/>
        <end position="80"/>
    </location>
</feature>
<evidence type="ECO:0000313" key="4">
    <source>
        <dbReference type="Proteomes" id="UP000799779"/>
    </source>
</evidence>
<feature type="compositionally biased region" description="Acidic residues" evidence="1">
    <location>
        <begin position="319"/>
        <end position="329"/>
    </location>
</feature>
<feature type="compositionally biased region" description="Low complexity" evidence="1">
    <location>
        <begin position="51"/>
        <end position="64"/>
    </location>
</feature>
<dbReference type="InterPro" id="IPR019194">
    <property type="entry name" value="Tscrpt_elong_fac_Eaf_N"/>
</dbReference>
<feature type="compositionally biased region" description="Acidic residues" evidence="1">
    <location>
        <begin position="504"/>
        <end position="522"/>
    </location>
</feature>
<feature type="compositionally biased region" description="Low complexity" evidence="1">
    <location>
        <begin position="221"/>
        <end position="243"/>
    </location>
</feature>
<protein>
    <recommendedName>
        <fullName evidence="2">Transcription elongation factor Eaf N-terminal domain-containing protein</fullName>
    </recommendedName>
</protein>
<feature type="compositionally biased region" description="Basic and acidic residues" evidence="1">
    <location>
        <begin position="264"/>
        <end position="279"/>
    </location>
</feature>
<sequence length="543" mass="57384">MASPMLGPQRGSIDPHKKAHFTLQLGERIAQDASAGPSYASVKYNHKPPQTSSSRTTTIRSASTNGYTLKLEDKDPGQKGDVGDVFVFNGQRTVPKKSYVLVFDSSSQTATLEPLSSTYTFNIQSQNGKGWIGSKHAKIYPKREKGDGKPSKEEEDDDADLFNDVAGPGDENEAPDTDNPFDFRHFLNKADNKRGDESEYGAASPDSRIGTGSAMNTPLMPARKAAPPTTAPTAKPKPSAPSKAARKRKSPNPDPLMSRKPAPKKKDQPTPTVRLDRRASTLKASQSTAPSKATTAKGKPKKAAAPPASSKIKSAPIIEDSDSDADAYGEPDTSPQTQPHPNPRIHQTTEAHSASASPSPPPSRNASSDEDEDDDHGALGFEIEVPDARPQRSGNNGNNPRALASLGLGSNLGLGGLSRLRSPSAGPISLASAANSTSASPNPAMMAQSQGRGRGRADNDGVIDLGSYGGVEEDEDEDVDGEGEYEDRDVEYMDIGPPARVLGDEADGEGDEEDAEGEEDDPLLNAMMEGLAGGDSSEESEEE</sequence>
<feature type="region of interest" description="Disordered" evidence="1">
    <location>
        <begin position="131"/>
        <end position="543"/>
    </location>
</feature>
<dbReference type="EMBL" id="ML977561">
    <property type="protein sequence ID" value="KAF2006090.1"/>
    <property type="molecule type" value="Genomic_DNA"/>
</dbReference>
<reference evidence="3" key="1">
    <citation type="journal article" date="2020" name="Stud. Mycol.">
        <title>101 Dothideomycetes genomes: a test case for predicting lifestyles and emergence of pathogens.</title>
        <authorList>
            <person name="Haridas S."/>
            <person name="Albert R."/>
            <person name="Binder M."/>
            <person name="Bloem J."/>
            <person name="Labutti K."/>
            <person name="Salamov A."/>
            <person name="Andreopoulos B."/>
            <person name="Baker S."/>
            <person name="Barry K."/>
            <person name="Bills G."/>
            <person name="Bluhm B."/>
            <person name="Cannon C."/>
            <person name="Castanera R."/>
            <person name="Culley D."/>
            <person name="Daum C."/>
            <person name="Ezra D."/>
            <person name="Gonzalez J."/>
            <person name="Henrissat B."/>
            <person name="Kuo A."/>
            <person name="Liang C."/>
            <person name="Lipzen A."/>
            <person name="Lutzoni F."/>
            <person name="Magnuson J."/>
            <person name="Mondo S."/>
            <person name="Nolan M."/>
            <person name="Ohm R."/>
            <person name="Pangilinan J."/>
            <person name="Park H.-J."/>
            <person name="Ramirez L."/>
            <person name="Alfaro M."/>
            <person name="Sun H."/>
            <person name="Tritt A."/>
            <person name="Yoshinaga Y."/>
            <person name="Zwiers L.-H."/>
            <person name="Turgeon B."/>
            <person name="Goodwin S."/>
            <person name="Spatafora J."/>
            <person name="Crous P."/>
            <person name="Grigoriev I."/>
        </authorList>
    </citation>
    <scope>NUCLEOTIDE SEQUENCE</scope>
    <source>
        <strain evidence="3">CBS 123094</strain>
    </source>
</reference>
<feature type="compositionally biased region" description="Polar residues" evidence="1">
    <location>
        <begin position="333"/>
        <end position="350"/>
    </location>
</feature>
<dbReference type="OrthoDB" id="125903at2759"/>
<feature type="compositionally biased region" description="Basic and acidic residues" evidence="1">
    <location>
        <begin position="141"/>
        <end position="152"/>
    </location>
</feature>
<feature type="compositionally biased region" description="Low complexity" evidence="1">
    <location>
        <begin position="283"/>
        <end position="318"/>
    </location>
</feature>
<name>A0A6A5WWG9_9PLEO</name>
<keyword evidence="4" id="KW-1185">Reference proteome</keyword>
<evidence type="ECO:0000256" key="1">
    <source>
        <dbReference type="SAM" id="MobiDB-lite"/>
    </source>
</evidence>
<gene>
    <name evidence="3" type="ORF">P154DRAFT_542520</name>
</gene>
<feature type="compositionally biased region" description="Low complexity" evidence="1">
    <location>
        <begin position="417"/>
        <end position="444"/>
    </location>
</feature>